<evidence type="ECO:0000256" key="3">
    <source>
        <dbReference type="ARBA" id="ARBA00022832"/>
    </source>
</evidence>
<dbReference type="Gene3D" id="3.30.300.30">
    <property type="match status" value="1"/>
</dbReference>
<evidence type="ECO:0000313" key="8">
    <source>
        <dbReference type="EMBL" id="QFQ02032.1"/>
    </source>
</evidence>
<feature type="domain" description="AMP-dependent synthetase/ligase" evidence="7">
    <location>
        <begin position="29"/>
        <end position="437"/>
    </location>
</feature>
<evidence type="ECO:0000256" key="5">
    <source>
        <dbReference type="ARBA" id="ARBA00024484"/>
    </source>
</evidence>
<dbReference type="CDD" id="cd05907">
    <property type="entry name" value="VL_LC_FACS_like"/>
    <property type="match status" value="1"/>
</dbReference>
<dbReference type="RefSeq" id="WP_151902446.1">
    <property type="nucleotide sequence ID" value="NZ_CP045032.1"/>
</dbReference>
<dbReference type="InterPro" id="IPR045851">
    <property type="entry name" value="AMP-bd_C_sf"/>
</dbReference>
<dbReference type="OrthoDB" id="9803968at2"/>
<dbReference type="Gene3D" id="3.40.50.12780">
    <property type="entry name" value="N-terminal domain of ligase-like"/>
    <property type="match status" value="1"/>
</dbReference>
<dbReference type="AlphaFoldDB" id="A0A5J6Z6Z8"/>
<sequence>MTTTEYTSEALYTVGEKDTIISALRELQAEKPNLICFHRPVNLNWEKVTVTQFLDEVYAVAKGLIANGLQPEQRVAIMSSTRYEWTLADFAIQACGATSVPIYPSSSTSQCEWIIQDSGAVLAFAEDSEHSTRLNTFVRSGERQPDTAHLDRVFTFNQNAIADLVKEGEEAGIEQEEIEKRIGAMTSSTINSIVYTSGTTGRPKGCILDHSNWLSETRSLLSNPIGAFAGEGRGTLMFLPLAHVLARAVSYTAILGSSEQTYWSDTDTLVTEFQRAQPHMILGVPRIFEKVHAAAKAKASEAGGAKAKIFAIAEKVATEYSKALDTDKGPSVGLKIRRAIFDKLVYSKLREVLGGNLLYCISGGSALNPELMHFFRGVGVIIYEGYGLTESTAAVAVNNDQDNIIGTVGKPVGGNTARIAEDGEVELKGTVVFKGYWKNEEATKKDFTEDGFYKTGDLGTLLPTGHLKITGRKKEILVTAGGKNVSPGPMEDILRSAPLISQAMVVGDDQKFVGALITLDEEAASRFKKDNGIPQNTSVLELAKNPVLRSQIQDAINEANQTVSSAESIKKFRIVHRDFTEEQGEVTPSMKLKRFAVAEHFARDIQKIYSSK</sequence>
<dbReference type="EMBL" id="CP045032">
    <property type="protein sequence ID" value="QFQ02032.1"/>
    <property type="molecule type" value="Genomic_DNA"/>
</dbReference>
<dbReference type="Pfam" id="PF23562">
    <property type="entry name" value="AMP-binding_C_3"/>
    <property type="match status" value="1"/>
</dbReference>
<organism evidence="8 9">
    <name type="scientific">Corynebacterium urogenitale</name>
    <dbReference type="NCBI Taxonomy" id="2487892"/>
    <lineage>
        <taxon>Bacteria</taxon>
        <taxon>Bacillati</taxon>
        <taxon>Actinomycetota</taxon>
        <taxon>Actinomycetes</taxon>
        <taxon>Mycobacteriales</taxon>
        <taxon>Corynebacteriaceae</taxon>
        <taxon>Corynebacterium</taxon>
    </lineage>
</organism>
<keyword evidence="9" id="KW-1185">Reference proteome</keyword>
<evidence type="ECO:0000256" key="2">
    <source>
        <dbReference type="ARBA" id="ARBA00022598"/>
    </source>
</evidence>
<keyword evidence="2 8" id="KW-0436">Ligase</keyword>
<dbReference type="InterPro" id="IPR000873">
    <property type="entry name" value="AMP-dep_synth/lig_dom"/>
</dbReference>
<protein>
    <recommendedName>
        <fullName evidence="6">Acyl-CoA synthetase</fullName>
    </recommendedName>
</protein>
<evidence type="ECO:0000256" key="6">
    <source>
        <dbReference type="ARBA" id="ARBA00032875"/>
    </source>
</evidence>
<dbReference type="PROSITE" id="PS00455">
    <property type="entry name" value="AMP_BINDING"/>
    <property type="match status" value="1"/>
</dbReference>
<proteinExistence type="inferred from homology"/>
<dbReference type="SUPFAM" id="SSF56801">
    <property type="entry name" value="Acetyl-CoA synthetase-like"/>
    <property type="match status" value="1"/>
</dbReference>
<dbReference type="KEGG" id="cuo:CUROG_03245"/>
<reference evidence="9" key="1">
    <citation type="submission" date="2019-10" db="EMBL/GenBank/DDBJ databases">
        <title>Complete genome sequence of Corynebacterium urogenitalis DSM 108747, isolated from the genital tract of a cow.</title>
        <authorList>
            <person name="Ruckert C."/>
            <person name="Ballas P."/>
            <person name="Wagener K."/>
            <person name="Drillich M."/>
            <person name="Kaempfer P."/>
            <person name="Busse H.-J."/>
            <person name="Ehling-Schulz M."/>
        </authorList>
    </citation>
    <scope>NUCLEOTIDE SEQUENCE [LARGE SCALE GENOMIC DNA]</scope>
    <source>
        <strain evidence="9">LMM 1652</strain>
    </source>
</reference>
<dbReference type="GO" id="GO:0016020">
    <property type="term" value="C:membrane"/>
    <property type="evidence" value="ECO:0007669"/>
    <property type="project" value="TreeGrafter"/>
</dbReference>
<dbReference type="InterPro" id="IPR020845">
    <property type="entry name" value="AMP-binding_CS"/>
</dbReference>
<comment type="similarity">
    <text evidence="1">Belongs to the ATP-dependent AMP-binding enzyme family.</text>
</comment>
<evidence type="ECO:0000256" key="1">
    <source>
        <dbReference type="ARBA" id="ARBA00006432"/>
    </source>
</evidence>
<accession>A0A5J6Z6Z8</accession>
<dbReference type="Proteomes" id="UP000326711">
    <property type="component" value="Chromosome"/>
</dbReference>
<evidence type="ECO:0000256" key="4">
    <source>
        <dbReference type="ARBA" id="ARBA00023098"/>
    </source>
</evidence>
<dbReference type="InterPro" id="IPR042099">
    <property type="entry name" value="ANL_N_sf"/>
</dbReference>
<dbReference type="Pfam" id="PF00501">
    <property type="entry name" value="AMP-binding"/>
    <property type="match status" value="1"/>
</dbReference>
<evidence type="ECO:0000259" key="7">
    <source>
        <dbReference type="Pfam" id="PF00501"/>
    </source>
</evidence>
<dbReference type="GO" id="GO:0004467">
    <property type="term" value="F:long-chain fatty acid-CoA ligase activity"/>
    <property type="evidence" value="ECO:0007669"/>
    <property type="project" value="UniProtKB-EC"/>
</dbReference>
<evidence type="ECO:0000313" key="9">
    <source>
        <dbReference type="Proteomes" id="UP000326711"/>
    </source>
</evidence>
<comment type="catalytic activity">
    <reaction evidence="5">
        <text>a long-chain fatty acid + ATP + CoA = a long-chain fatty acyl-CoA + AMP + diphosphate</text>
        <dbReference type="Rhea" id="RHEA:15421"/>
        <dbReference type="ChEBI" id="CHEBI:30616"/>
        <dbReference type="ChEBI" id="CHEBI:33019"/>
        <dbReference type="ChEBI" id="CHEBI:57287"/>
        <dbReference type="ChEBI" id="CHEBI:57560"/>
        <dbReference type="ChEBI" id="CHEBI:83139"/>
        <dbReference type="ChEBI" id="CHEBI:456215"/>
        <dbReference type="EC" id="6.2.1.3"/>
    </reaction>
    <physiologicalReaction direction="left-to-right" evidence="5">
        <dbReference type="Rhea" id="RHEA:15422"/>
    </physiologicalReaction>
</comment>
<keyword evidence="3" id="KW-0276">Fatty acid metabolism</keyword>
<gene>
    <name evidence="8" type="ORF">CUROG_03245</name>
</gene>
<keyword evidence="4" id="KW-0443">Lipid metabolism</keyword>
<dbReference type="PANTHER" id="PTHR43272">
    <property type="entry name" value="LONG-CHAIN-FATTY-ACID--COA LIGASE"/>
    <property type="match status" value="1"/>
</dbReference>
<dbReference type="PANTHER" id="PTHR43272:SF32">
    <property type="entry name" value="AMP-DEPENDENT SYNTHETASE_LIGASE DOMAIN-CONTAINING PROTEIN"/>
    <property type="match status" value="1"/>
</dbReference>
<name>A0A5J6Z6Z8_9CORY</name>